<proteinExistence type="predicted"/>
<dbReference type="InterPro" id="IPR000644">
    <property type="entry name" value="CBS_dom"/>
</dbReference>
<dbReference type="Proteomes" id="UP001138793">
    <property type="component" value="Unassembled WGS sequence"/>
</dbReference>
<accession>A0A9X0YRI0</accession>
<name>A0A9X0YRI0_9BACI</name>
<dbReference type="RefSeq" id="WP_246811924.1">
    <property type="nucleotide sequence ID" value="NZ_JAGGMB010000002.1"/>
</dbReference>
<keyword evidence="1" id="KW-0129">CBS domain</keyword>
<evidence type="ECO:0000259" key="2">
    <source>
        <dbReference type="PROSITE" id="PS51371"/>
    </source>
</evidence>
<keyword evidence="4" id="KW-1185">Reference proteome</keyword>
<dbReference type="EMBL" id="JAGGMB010000002">
    <property type="protein sequence ID" value="MBP2076761.1"/>
    <property type="molecule type" value="Genomic_DNA"/>
</dbReference>
<feature type="domain" description="CBS" evidence="2">
    <location>
        <begin position="116"/>
        <end position="172"/>
    </location>
</feature>
<evidence type="ECO:0000313" key="3">
    <source>
        <dbReference type="EMBL" id="MBP2076761.1"/>
    </source>
</evidence>
<dbReference type="Pfam" id="PF00571">
    <property type="entry name" value="CBS"/>
    <property type="match status" value="2"/>
</dbReference>
<protein>
    <submittedName>
        <fullName evidence="3">CBS domain-containing protein</fullName>
    </submittedName>
</protein>
<gene>
    <name evidence="3" type="ORF">J2Z64_000973</name>
</gene>
<sequence length="246" mass="28391">MNHFNNPTIKQDQADMIYRNSDRFLTAFNRIEKVLKSFLIKKEMGFSRAVKVLSKSNAMIKQYQDDLLEFAELRNAIVHNKTDLMYTIAEPHDSVVERIEVIEMELLEPRKVDPLFIRKVIYFQQTESLSNVLEIVNQHGITKFPVYKGNVFQGLITHKGITKWFSKGIGKRLTTLLNAKLVEVLECEKSDNFRFISRETSVYEAKEIFKEQIGKGNRLEALLITSEGNANGSLVGIVTNWDIMEI</sequence>
<comment type="caution">
    <text evidence="3">The sequence shown here is derived from an EMBL/GenBank/DDBJ whole genome shotgun (WGS) entry which is preliminary data.</text>
</comment>
<dbReference type="AlphaFoldDB" id="A0A9X0YRI0"/>
<evidence type="ECO:0000313" key="4">
    <source>
        <dbReference type="Proteomes" id="UP001138793"/>
    </source>
</evidence>
<dbReference type="InterPro" id="IPR046342">
    <property type="entry name" value="CBS_dom_sf"/>
</dbReference>
<organism evidence="3 4">
    <name type="scientific">Oceanobacillus polygoni</name>
    <dbReference type="NCBI Taxonomy" id="1235259"/>
    <lineage>
        <taxon>Bacteria</taxon>
        <taxon>Bacillati</taxon>
        <taxon>Bacillota</taxon>
        <taxon>Bacilli</taxon>
        <taxon>Bacillales</taxon>
        <taxon>Bacillaceae</taxon>
        <taxon>Oceanobacillus</taxon>
    </lineage>
</organism>
<feature type="domain" description="CBS" evidence="2">
    <location>
        <begin position="187"/>
        <end position="246"/>
    </location>
</feature>
<reference evidence="3" key="1">
    <citation type="submission" date="2021-03" db="EMBL/GenBank/DDBJ databases">
        <title>Genomic Encyclopedia of Type Strains, Phase IV (KMG-IV): sequencing the most valuable type-strain genomes for metagenomic binning, comparative biology and taxonomic classification.</title>
        <authorList>
            <person name="Goeker M."/>
        </authorList>
    </citation>
    <scope>NUCLEOTIDE SEQUENCE</scope>
    <source>
        <strain evidence="3">DSM 107338</strain>
    </source>
</reference>
<evidence type="ECO:0000256" key="1">
    <source>
        <dbReference type="PROSITE-ProRule" id="PRU00703"/>
    </source>
</evidence>
<dbReference type="PROSITE" id="PS51371">
    <property type="entry name" value="CBS"/>
    <property type="match status" value="2"/>
</dbReference>
<dbReference type="SUPFAM" id="SSF54631">
    <property type="entry name" value="CBS-domain pair"/>
    <property type="match status" value="1"/>
</dbReference>
<dbReference type="Gene3D" id="3.10.580.10">
    <property type="entry name" value="CBS-domain"/>
    <property type="match status" value="1"/>
</dbReference>